<feature type="transmembrane region" description="Helical" evidence="1">
    <location>
        <begin position="135"/>
        <end position="158"/>
    </location>
</feature>
<dbReference type="EMBL" id="LBTI01000006">
    <property type="protein sequence ID" value="KKQ37920.1"/>
    <property type="molecule type" value="Genomic_DNA"/>
</dbReference>
<keyword evidence="1" id="KW-0472">Membrane</keyword>
<dbReference type="InterPro" id="IPR010390">
    <property type="entry name" value="ABC-2_transporter-like"/>
</dbReference>
<feature type="transmembrane region" description="Helical" evidence="1">
    <location>
        <begin position="51"/>
        <end position="74"/>
    </location>
</feature>
<protein>
    <submittedName>
        <fullName evidence="2">Uncharacterized protein</fullName>
    </submittedName>
</protein>
<feature type="transmembrane region" description="Helical" evidence="1">
    <location>
        <begin position="89"/>
        <end position="106"/>
    </location>
</feature>
<dbReference type="STRING" id="1618545.US53_C0006G0014"/>
<evidence type="ECO:0000313" key="3">
    <source>
        <dbReference type="Proteomes" id="UP000034591"/>
    </source>
</evidence>
<dbReference type="PANTHER" id="PTHR36833">
    <property type="entry name" value="SLR0610 PROTEIN-RELATED"/>
    <property type="match status" value="1"/>
</dbReference>
<feature type="transmembrane region" description="Helical" evidence="1">
    <location>
        <begin position="170"/>
        <end position="198"/>
    </location>
</feature>
<proteinExistence type="predicted"/>
<dbReference type="AlphaFoldDB" id="A0A0G0HHA2"/>
<dbReference type="PANTHER" id="PTHR36833:SF1">
    <property type="entry name" value="INTEGRAL MEMBRANE TRANSPORT PROTEIN"/>
    <property type="match status" value="1"/>
</dbReference>
<dbReference type="Proteomes" id="UP000034591">
    <property type="component" value="Unassembled WGS sequence"/>
</dbReference>
<sequence>MVDSKFQVPNNRYHINVDHVIKFIRRSNYYFKIWVLMSKNAFIMIASQKMVLVIFLLGKVLRFSFFVSFLYFLVQGAGNLAGYTTNQTIFFFLTFMVIDTTSQFLFREVYKFRQLIVSGDFDLVLLKPANSLFRVLMGGIDIIDFITLPPLYLATVYIGNLLNPSLMQFVLYFLLILSGLLISTAFHIAVLAIGIISLEVDHTMMIYRDISAMGRFPIDIYQKPLKTVLTYFLPIGIMVSLPSKALFGLVSIDGLILSFSFSFVFMFIALKFWKFALTKYTSASS</sequence>
<comment type="caution">
    <text evidence="2">The sequence shown here is derived from an EMBL/GenBank/DDBJ whole genome shotgun (WGS) entry which is preliminary data.</text>
</comment>
<evidence type="ECO:0000313" key="2">
    <source>
        <dbReference type="EMBL" id="KKQ37920.1"/>
    </source>
</evidence>
<name>A0A0G0HHA2_9BACT</name>
<gene>
    <name evidence="2" type="ORF">US53_C0006G0014</name>
</gene>
<feature type="transmembrane region" description="Helical" evidence="1">
    <location>
        <begin position="228"/>
        <end position="249"/>
    </location>
</feature>
<organism evidence="2 3">
    <name type="scientific">Candidatus Woesebacteria bacterium GW2011_GWA1_37_7</name>
    <dbReference type="NCBI Taxonomy" id="1618545"/>
    <lineage>
        <taxon>Bacteria</taxon>
        <taxon>Candidatus Woeseibacteriota</taxon>
    </lineage>
</organism>
<feature type="transmembrane region" description="Helical" evidence="1">
    <location>
        <begin position="255"/>
        <end position="273"/>
    </location>
</feature>
<accession>A0A0G0HHA2</accession>
<reference evidence="2 3" key="1">
    <citation type="journal article" date="2015" name="Nature">
        <title>rRNA introns, odd ribosomes, and small enigmatic genomes across a large radiation of phyla.</title>
        <authorList>
            <person name="Brown C.T."/>
            <person name="Hug L.A."/>
            <person name="Thomas B.C."/>
            <person name="Sharon I."/>
            <person name="Castelle C.J."/>
            <person name="Singh A."/>
            <person name="Wilkins M.J."/>
            <person name="Williams K.H."/>
            <person name="Banfield J.F."/>
        </authorList>
    </citation>
    <scope>NUCLEOTIDE SEQUENCE [LARGE SCALE GENOMIC DNA]</scope>
</reference>
<keyword evidence="1" id="KW-1133">Transmembrane helix</keyword>
<evidence type="ECO:0000256" key="1">
    <source>
        <dbReference type="SAM" id="Phobius"/>
    </source>
</evidence>
<dbReference type="Pfam" id="PF06182">
    <property type="entry name" value="ABC2_membrane_6"/>
    <property type="match status" value="1"/>
</dbReference>
<keyword evidence="1" id="KW-0812">Transmembrane</keyword>